<keyword evidence="9" id="KW-1185">Reference proteome</keyword>
<dbReference type="GO" id="GO:0005737">
    <property type="term" value="C:cytoplasm"/>
    <property type="evidence" value="ECO:0007669"/>
    <property type="project" value="TreeGrafter"/>
</dbReference>
<dbReference type="EMBL" id="AP024431">
    <property type="protein sequence ID" value="BCS03255.1"/>
    <property type="molecule type" value="Genomic_DNA"/>
</dbReference>
<dbReference type="CDD" id="cd00685">
    <property type="entry name" value="Trans_IPPS_HT"/>
    <property type="match status" value="1"/>
</dbReference>
<dbReference type="OrthoDB" id="10257492at2759"/>
<comment type="cofactor">
    <cofactor evidence="1">
        <name>Mg(2+)</name>
        <dbReference type="ChEBI" id="CHEBI:18420"/>
    </cofactor>
</comment>
<dbReference type="Proteomes" id="UP000075230">
    <property type="component" value="Unassembled WGS sequence"/>
</dbReference>
<reference evidence="7 8" key="1">
    <citation type="journal article" date="2016" name="DNA Res.">
        <title>Genome sequence of Aspergillus luchuensis NBRC 4314.</title>
        <authorList>
            <person name="Yamada O."/>
            <person name="Machida M."/>
            <person name="Hosoyama A."/>
            <person name="Goto M."/>
            <person name="Takahashi T."/>
            <person name="Futagami T."/>
            <person name="Yamagata Y."/>
            <person name="Takeuchi M."/>
            <person name="Kobayashi T."/>
            <person name="Koike H."/>
            <person name="Abe K."/>
            <person name="Asai K."/>
            <person name="Arita M."/>
            <person name="Fujita N."/>
            <person name="Fukuda K."/>
            <person name="Higa K."/>
            <person name="Horikawa H."/>
            <person name="Ishikawa T."/>
            <person name="Jinno K."/>
            <person name="Kato Y."/>
            <person name="Kirimura K."/>
            <person name="Mizutani O."/>
            <person name="Nakasone K."/>
            <person name="Sano M."/>
            <person name="Shiraishi Y."/>
            <person name="Tsukahara M."/>
            <person name="Gomi K."/>
        </authorList>
    </citation>
    <scope>NUCLEOTIDE SEQUENCE [LARGE SCALE GENOMIC DNA]</scope>
    <source>
        <strain evidence="7 8">RIB 2604</strain>
    </source>
</reference>
<dbReference type="SUPFAM" id="SSF48576">
    <property type="entry name" value="Terpenoid synthases"/>
    <property type="match status" value="1"/>
</dbReference>
<organism evidence="7 8">
    <name type="scientific">Aspergillus kawachii</name>
    <name type="common">White koji mold</name>
    <name type="synonym">Aspergillus awamori var. kawachi</name>
    <dbReference type="NCBI Taxonomy" id="1069201"/>
    <lineage>
        <taxon>Eukaryota</taxon>
        <taxon>Fungi</taxon>
        <taxon>Dikarya</taxon>
        <taxon>Ascomycota</taxon>
        <taxon>Pezizomycotina</taxon>
        <taxon>Eurotiomycetes</taxon>
        <taxon>Eurotiomycetidae</taxon>
        <taxon>Eurotiales</taxon>
        <taxon>Aspergillaceae</taxon>
        <taxon>Aspergillus</taxon>
        <taxon>Aspergillus subgen. Circumdati</taxon>
    </lineage>
</organism>
<dbReference type="GeneID" id="64964576"/>
<evidence type="ECO:0000256" key="3">
    <source>
        <dbReference type="ARBA" id="ARBA00022723"/>
    </source>
</evidence>
<proteinExistence type="inferred from homology"/>
<keyword evidence="4" id="KW-0460">Magnesium</keyword>
<dbReference type="KEGG" id="aluc:AKAW2_70133A"/>
<dbReference type="VEuPathDB" id="FungiDB:ASPFODRAFT_188646"/>
<accession>A0A146FEZ4</accession>
<dbReference type="Gene3D" id="1.10.600.10">
    <property type="entry name" value="Farnesyl Diphosphate Synthase"/>
    <property type="match status" value="1"/>
</dbReference>
<keyword evidence="3" id="KW-0479">Metal-binding</keyword>
<reference evidence="6" key="4">
    <citation type="submission" date="2021-02" db="EMBL/GenBank/DDBJ databases">
        <title>Aspergillus luchuensis mut. kawachii IFO 4304 genome sequence.</title>
        <authorList>
            <person name="Mori K."/>
            <person name="Kadooka C."/>
            <person name="Goto M."/>
            <person name="Futagami T."/>
        </authorList>
    </citation>
    <scope>NUCLEOTIDE SEQUENCE</scope>
    <source>
        <strain evidence="6">IFO 4308</strain>
    </source>
</reference>
<evidence type="ECO:0000256" key="1">
    <source>
        <dbReference type="ARBA" id="ARBA00001946"/>
    </source>
</evidence>
<keyword evidence="2 5" id="KW-0808">Transferase</keyword>
<dbReference type="GO" id="GO:0004161">
    <property type="term" value="F:dimethylallyltranstransferase activity"/>
    <property type="evidence" value="ECO:0007669"/>
    <property type="project" value="TreeGrafter"/>
</dbReference>
<dbReference type="GO" id="GO:0045337">
    <property type="term" value="P:farnesyl diphosphate biosynthetic process"/>
    <property type="evidence" value="ECO:0007669"/>
    <property type="project" value="TreeGrafter"/>
</dbReference>
<dbReference type="Proteomes" id="UP000661280">
    <property type="component" value="Chromosome 7"/>
</dbReference>
<gene>
    <name evidence="6" type="primary">ERG20_2</name>
    <name evidence="6" type="ORF">AKAW2_70133A</name>
    <name evidence="7" type="ORF">RIB2604_01804400</name>
</gene>
<dbReference type="Pfam" id="PF00348">
    <property type="entry name" value="polyprenyl_synt"/>
    <property type="match status" value="1"/>
</dbReference>
<evidence type="ECO:0000256" key="5">
    <source>
        <dbReference type="RuleBase" id="RU004466"/>
    </source>
</evidence>
<dbReference type="AlphaFoldDB" id="A0A146FEZ4"/>
<dbReference type="InterPro" id="IPR008949">
    <property type="entry name" value="Isoprenoid_synthase_dom_sf"/>
</dbReference>
<dbReference type="GO" id="GO:0004337">
    <property type="term" value="F:(2E,6E)-farnesyl diphosphate synthase activity"/>
    <property type="evidence" value="ECO:0007669"/>
    <property type="project" value="TreeGrafter"/>
</dbReference>
<evidence type="ECO:0000256" key="2">
    <source>
        <dbReference type="ARBA" id="ARBA00022679"/>
    </source>
</evidence>
<dbReference type="InterPro" id="IPR000092">
    <property type="entry name" value="Polyprenyl_synt"/>
</dbReference>
<dbReference type="SFLD" id="SFLDS00005">
    <property type="entry name" value="Isoprenoid_Synthase_Type_I"/>
    <property type="match status" value="1"/>
</dbReference>
<dbReference type="RefSeq" id="XP_041547017.1">
    <property type="nucleotide sequence ID" value="XM_041682681.1"/>
</dbReference>
<sequence length="350" mass="40289">MAFTVDRSKFDAVLAELVENVKEHFASKGASHEVITYVEKCFYENSTNGKMIRGLSVPQTGLSTLNRPTTEQEFRDLCILGWLVETLQAYLLMHDDIMDNSSTRRGKPCWYRRASVGMKAVNDGDILKSSIFFLLKLHFQKHPAYLKMMETFHEVAFMSEIGQECDGIASDARRIEEWTMAEYENLCNLKAGHYTFYLSVLLALQYLQLDTPLNVQQIRDVLIPLGGFYQSQNDYLDIFGDHRLTGKIGTDIQENKCSWVIIQALRMCSTEQRRILLGNYGQPSRDSAMKCQRIFELLPLREEYRSTEDRVLGRLEVSICNLDESEGLRKGIFDILFHCVRGVTRKQAPY</sequence>
<dbReference type="GO" id="GO:0046872">
    <property type="term" value="F:metal ion binding"/>
    <property type="evidence" value="ECO:0007669"/>
    <property type="project" value="UniProtKB-KW"/>
</dbReference>
<reference evidence="6" key="3">
    <citation type="submission" date="2021-01" db="EMBL/GenBank/DDBJ databases">
        <authorList>
            <consortium name="Aspergillus luchuensis mut. kawachii IFO 4304 genome sequencing consortium"/>
            <person name="Kazuki M."/>
            <person name="Futagami T."/>
        </authorList>
    </citation>
    <scope>NUCLEOTIDE SEQUENCE</scope>
    <source>
        <strain evidence="6">IFO 4308</strain>
    </source>
</reference>
<evidence type="ECO:0000313" key="8">
    <source>
        <dbReference type="Proteomes" id="UP000075230"/>
    </source>
</evidence>
<dbReference type="PANTHER" id="PTHR11525">
    <property type="entry name" value="FARNESYL-PYROPHOSPHATE SYNTHETASE"/>
    <property type="match status" value="1"/>
</dbReference>
<dbReference type="GO" id="GO:0043386">
    <property type="term" value="P:mycotoxin biosynthetic process"/>
    <property type="evidence" value="ECO:0007669"/>
    <property type="project" value="UniProtKB-ARBA"/>
</dbReference>
<protein>
    <submittedName>
        <fullName evidence="6 7">Farnesyl-pyrophosphate synthetase</fullName>
    </submittedName>
</protein>
<reference evidence="8" key="2">
    <citation type="submission" date="2016-02" db="EMBL/GenBank/DDBJ databases">
        <title>Genome sequencing of Aspergillus luchuensis NBRC 4314.</title>
        <authorList>
            <person name="Yamada O."/>
        </authorList>
    </citation>
    <scope>NUCLEOTIDE SEQUENCE [LARGE SCALE GENOMIC DNA]</scope>
    <source>
        <strain evidence="8">RIB 2604</strain>
    </source>
</reference>
<name>A0A146FEZ4_ASPKA</name>
<dbReference type="PROSITE" id="PS00723">
    <property type="entry name" value="POLYPRENYL_SYNTHASE_1"/>
    <property type="match status" value="1"/>
</dbReference>
<dbReference type="GO" id="GO:0046165">
    <property type="term" value="P:alcohol biosynthetic process"/>
    <property type="evidence" value="ECO:0007669"/>
    <property type="project" value="UniProtKB-ARBA"/>
</dbReference>
<evidence type="ECO:0000313" key="6">
    <source>
        <dbReference type="EMBL" id="BCS03255.1"/>
    </source>
</evidence>
<evidence type="ECO:0000313" key="7">
    <source>
        <dbReference type="EMBL" id="GAT24610.1"/>
    </source>
</evidence>
<dbReference type="PANTHER" id="PTHR11525:SF0">
    <property type="entry name" value="FARNESYL PYROPHOSPHATE SYNTHASE"/>
    <property type="match status" value="1"/>
</dbReference>
<comment type="similarity">
    <text evidence="5">Belongs to the FPP/GGPP synthase family.</text>
</comment>
<dbReference type="InterPro" id="IPR033749">
    <property type="entry name" value="Polyprenyl_synt_CS"/>
</dbReference>
<dbReference type="EMBL" id="BCWF01000018">
    <property type="protein sequence ID" value="GAT24610.1"/>
    <property type="molecule type" value="Genomic_DNA"/>
</dbReference>
<dbReference type="InterPro" id="IPR039702">
    <property type="entry name" value="FPS1-like"/>
</dbReference>
<evidence type="ECO:0000256" key="4">
    <source>
        <dbReference type="ARBA" id="ARBA00022842"/>
    </source>
</evidence>
<evidence type="ECO:0000313" key="9">
    <source>
        <dbReference type="Proteomes" id="UP000661280"/>
    </source>
</evidence>